<keyword evidence="2" id="KW-0408">Iron</keyword>
<dbReference type="InterPro" id="IPR006638">
    <property type="entry name" value="Elp3/MiaA/NifB-like_rSAM"/>
</dbReference>
<dbReference type="SFLD" id="SFLDS00029">
    <property type="entry name" value="Radical_SAM"/>
    <property type="match status" value="1"/>
</dbReference>
<evidence type="ECO:0000256" key="1">
    <source>
        <dbReference type="ARBA" id="ARBA00022723"/>
    </source>
</evidence>
<sequence length="361" mass="40263">MTQADFSRKREASFAGRATGLNPVSRFEILDRAPVDDGWHREEPPPIRTAVTEERPRSMITRNSSPDIGFDRSLNPYRGCEHGCIYCFARPGHGYLGLSSGLDFETKLIARPDAPEVLERELRKLSYTPAPIALGTNTDCYQPIERDRRVTRGILEVLQRFRHPLILATKGALVERDIDILAEMSGAGLASVGIGVTTLDRDLARRMEPRVPAPQRRLQTIERLARAGVQVRVMVSPVVPGLTDPEVEAILTVARDAGATSASWVMLRLPHEVAPLFEDWLDTELPGRASKVRARLREMHGGALYSARWQHRMRGEGLHAQMIAKRFALATRRLGLATGMPALRSDLFERPLGDARQPSLF</sequence>
<dbReference type="SFLD" id="SFLDG01084">
    <property type="entry name" value="Uncharacterised_Radical_SAM_Su"/>
    <property type="match status" value="1"/>
</dbReference>
<reference evidence="5 6" key="1">
    <citation type="submission" date="2019-06" db="EMBL/GenBank/DDBJ databases">
        <title>Paenimaribius caenipelagi gen. nov., sp. nov., isolated from a tidal flat.</title>
        <authorList>
            <person name="Yoon J.-H."/>
        </authorList>
    </citation>
    <scope>NUCLEOTIDE SEQUENCE [LARGE SCALE GENOMIC DNA]</scope>
    <source>
        <strain evidence="5 6">JBTF-M29</strain>
    </source>
</reference>
<keyword evidence="1" id="KW-0479">Metal-binding</keyword>
<dbReference type="CDD" id="cd01335">
    <property type="entry name" value="Radical_SAM"/>
    <property type="match status" value="1"/>
</dbReference>
<dbReference type="RefSeq" id="WP_142834845.1">
    <property type="nucleotide sequence ID" value="NZ_VFSV01000017.1"/>
</dbReference>
<keyword evidence="6" id="KW-1185">Reference proteome</keyword>
<evidence type="ECO:0000256" key="3">
    <source>
        <dbReference type="ARBA" id="ARBA00023014"/>
    </source>
</evidence>
<dbReference type="EMBL" id="VFSV01000017">
    <property type="protein sequence ID" value="TRD19000.1"/>
    <property type="molecule type" value="Genomic_DNA"/>
</dbReference>
<dbReference type="Gene3D" id="3.80.30.30">
    <property type="match status" value="1"/>
</dbReference>
<dbReference type="InterPro" id="IPR040086">
    <property type="entry name" value="MJ0683-like"/>
</dbReference>
<name>A0A547PXW4_9RHOB</name>
<proteinExistence type="predicted"/>
<dbReference type="GO" id="GO:0046872">
    <property type="term" value="F:metal ion binding"/>
    <property type="evidence" value="ECO:0007669"/>
    <property type="project" value="UniProtKB-KW"/>
</dbReference>
<dbReference type="Pfam" id="PF04055">
    <property type="entry name" value="Radical_SAM"/>
    <property type="match status" value="1"/>
</dbReference>
<feature type="domain" description="Radical SAM core" evidence="4">
    <location>
        <begin position="66"/>
        <end position="303"/>
    </location>
</feature>
<evidence type="ECO:0000259" key="4">
    <source>
        <dbReference type="PROSITE" id="PS51918"/>
    </source>
</evidence>
<dbReference type="OrthoDB" id="9785699at2"/>
<dbReference type="SMART" id="SM00729">
    <property type="entry name" value="Elp3"/>
    <property type="match status" value="1"/>
</dbReference>
<dbReference type="GO" id="GO:0003824">
    <property type="term" value="F:catalytic activity"/>
    <property type="evidence" value="ECO:0007669"/>
    <property type="project" value="InterPro"/>
</dbReference>
<dbReference type="Proteomes" id="UP000318590">
    <property type="component" value="Unassembled WGS sequence"/>
</dbReference>
<accession>A0A547PXW4</accession>
<dbReference type="PANTHER" id="PTHR43432:SF3">
    <property type="entry name" value="SLR0285 PROTEIN"/>
    <property type="match status" value="1"/>
</dbReference>
<keyword evidence="3" id="KW-0411">Iron-sulfur</keyword>
<dbReference type="AlphaFoldDB" id="A0A547PXW4"/>
<dbReference type="InterPro" id="IPR007197">
    <property type="entry name" value="rSAM"/>
</dbReference>
<organism evidence="5 6">
    <name type="scientific">Palleronia caenipelagi</name>
    <dbReference type="NCBI Taxonomy" id="2489174"/>
    <lineage>
        <taxon>Bacteria</taxon>
        <taxon>Pseudomonadati</taxon>
        <taxon>Pseudomonadota</taxon>
        <taxon>Alphaproteobacteria</taxon>
        <taxon>Rhodobacterales</taxon>
        <taxon>Roseobacteraceae</taxon>
        <taxon>Palleronia</taxon>
    </lineage>
</organism>
<dbReference type="GO" id="GO:0051536">
    <property type="term" value="F:iron-sulfur cluster binding"/>
    <property type="evidence" value="ECO:0007669"/>
    <property type="project" value="UniProtKB-KW"/>
</dbReference>
<dbReference type="SUPFAM" id="SSF102114">
    <property type="entry name" value="Radical SAM enzymes"/>
    <property type="match status" value="1"/>
</dbReference>
<gene>
    <name evidence="5" type="ORF">FEV53_10900</name>
</gene>
<evidence type="ECO:0000256" key="2">
    <source>
        <dbReference type="ARBA" id="ARBA00023004"/>
    </source>
</evidence>
<dbReference type="PANTHER" id="PTHR43432">
    <property type="entry name" value="SLR0285 PROTEIN"/>
    <property type="match status" value="1"/>
</dbReference>
<dbReference type="NCBIfam" id="NF033668">
    <property type="entry name" value="rSAM_PA0069"/>
    <property type="match status" value="1"/>
</dbReference>
<evidence type="ECO:0000313" key="5">
    <source>
        <dbReference type="EMBL" id="TRD19000.1"/>
    </source>
</evidence>
<dbReference type="PROSITE" id="PS51918">
    <property type="entry name" value="RADICAL_SAM"/>
    <property type="match status" value="1"/>
</dbReference>
<evidence type="ECO:0000313" key="6">
    <source>
        <dbReference type="Proteomes" id="UP000318590"/>
    </source>
</evidence>
<dbReference type="InterPro" id="IPR058240">
    <property type="entry name" value="rSAM_sf"/>
</dbReference>
<comment type="caution">
    <text evidence="5">The sequence shown here is derived from an EMBL/GenBank/DDBJ whole genome shotgun (WGS) entry which is preliminary data.</text>
</comment>
<protein>
    <submittedName>
        <fullName evidence="5">PA0069 family radical SAM protein</fullName>
    </submittedName>
</protein>